<dbReference type="PROSITE" id="PS51257">
    <property type="entry name" value="PROKAR_LIPOPROTEIN"/>
    <property type="match status" value="1"/>
</dbReference>
<dbReference type="InterPro" id="IPR029058">
    <property type="entry name" value="AB_hydrolase_fold"/>
</dbReference>
<gene>
    <name evidence="6" type="ORF">RM572_16145</name>
</gene>
<feature type="domain" description="Peptidase S33 tripeptidyl aminopeptidase-like C-terminal" evidence="5">
    <location>
        <begin position="428"/>
        <end position="530"/>
    </location>
</feature>
<protein>
    <submittedName>
        <fullName evidence="6">Alpha/beta hydrolase</fullName>
    </submittedName>
</protein>
<evidence type="ECO:0000313" key="7">
    <source>
        <dbReference type="Proteomes" id="UP001183414"/>
    </source>
</evidence>
<evidence type="ECO:0000256" key="3">
    <source>
        <dbReference type="ARBA" id="ARBA00022801"/>
    </source>
</evidence>
<reference evidence="7" key="1">
    <citation type="submission" date="2023-07" db="EMBL/GenBank/DDBJ databases">
        <title>30 novel species of actinomycetes from the DSMZ collection.</title>
        <authorList>
            <person name="Nouioui I."/>
        </authorList>
    </citation>
    <scope>NUCLEOTIDE SEQUENCE [LARGE SCALE GENOMIC DNA]</scope>
    <source>
        <strain evidence="7">DSM 42041</strain>
    </source>
</reference>
<evidence type="ECO:0000256" key="2">
    <source>
        <dbReference type="ARBA" id="ARBA00022729"/>
    </source>
</evidence>
<dbReference type="Proteomes" id="UP001183414">
    <property type="component" value="Unassembled WGS sequence"/>
</dbReference>
<evidence type="ECO:0000256" key="4">
    <source>
        <dbReference type="SAM" id="MobiDB-lite"/>
    </source>
</evidence>
<dbReference type="SUPFAM" id="SSF53474">
    <property type="entry name" value="alpha/beta-Hydrolases"/>
    <property type="match status" value="1"/>
</dbReference>
<dbReference type="Gene3D" id="3.40.50.1820">
    <property type="entry name" value="alpha/beta hydrolase"/>
    <property type="match status" value="1"/>
</dbReference>
<sequence>MEFRRVLRSSTAVVVGAALLVSGCTSDDGGSDKSESKQPLPTSTRPPGGDAAPLRPLPKKIPAGLQTYYEQDLKWGECGTIGFECANLTVPLDYDDPSADSDLQLAVSRKKAPGGGDPTGSLMVNPGGPGGSAIDYLQQAAAVGFPAELRENYDIVGMDPRGVGRSEPVECLSDREMDGYTRTDQTPDDPGEVDKLVTAYKNFAEGCEQRTSGLLAHVSTRDVARDMDVLRAALGDEKLSYYGASYGTYLGATYAGLFPSRTGRLVLDGAMDPSLEAVDINRQQTGGFATAFRAFAEDCVERRNCPLGNGTTRQAGKKLGAFFEKVDDEPLETGESRTLTESLATTGVIQAMYTQVYWPRLRAALADGMEGDGAGLLTLADAYYERAADGSYGNIMFANPAVNCLDLPPAFSGPAEVRDGVASFEKVSPVFGRTFAWASLNCAYWQVEPTGEPHRIAANGAAPMIVVGTTRDPATPYAWAQGLAGQMKTADLLTYDGDGHTAFMQGSRCIDEAITRYFVDGDMPPEGKRCS</sequence>
<dbReference type="GO" id="GO:0016787">
    <property type="term" value="F:hydrolase activity"/>
    <property type="evidence" value="ECO:0007669"/>
    <property type="project" value="UniProtKB-KW"/>
</dbReference>
<dbReference type="PANTHER" id="PTHR43248">
    <property type="entry name" value="2-SUCCINYL-6-HYDROXY-2,4-CYCLOHEXADIENE-1-CARBOXYLATE SYNTHASE"/>
    <property type="match status" value="1"/>
</dbReference>
<accession>A0ABU2NUJ7</accession>
<proteinExistence type="inferred from homology"/>
<comment type="caution">
    <text evidence="6">The sequence shown here is derived from an EMBL/GenBank/DDBJ whole genome shotgun (WGS) entry which is preliminary data.</text>
</comment>
<dbReference type="PANTHER" id="PTHR43248:SF29">
    <property type="entry name" value="TRIPEPTIDYL AMINOPEPTIDASE"/>
    <property type="match status" value="1"/>
</dbReference>
<dbReference type="InterPro" id="IPR051601">
    <property type="entry name" value="Serine_prot/Carboxylest_S33"/>
</dbReference>
<comment type="similarity">
    <text evidence="1">Belongs to the peptidase S33 family.</text>
</comment>
<name>A0ABU2NUJ7_9ACTN</name>
<dbReference type="Pfam" id="PF08386">
    <property type="entry name" value="Abhydrolase_4"/>
    <property type="match status" value="1"/>
</dbReference>
<keyword evidence="3 6" id="KW-0378">Hydrolase</keyword>
<evidence type="ECO:0000259" key="5">
    <source>
        <dbReference type="Pfam" id="PF08386"/>
    </source>
</evidence>
<keyword evidence="2" id="KW-0732">Signal</keyword>
<evidence type="ECO:0000313" key="6">
    <source>
        <dbReference type="EMBL" id="MDT0380286.1"/>
    </source>
</evidence>
<keyword evidence="7" id="KW-1185">Reference proteome</keyword>
<evidence type="ECO:0000256" key="1">
    <source>
        <dbReference type="ARBA" id="ARBA00010088"/>
    </source>
</evidence>
<dbReference type="RefSeq" id="WP_311674040.1">
    <property type="nucleotide sequence ID" value="NZ_JAVREQ010000013.1"/>
</dbReference>
<feature type="region of interest" description="Disordered" evidence="4">
    <location>
        <begin position="25"/>
        <end position="57"/>
    </location>
</feature>
<dbReference type="EMBL" id="JAVREQ010000013">
    <property type="protein sequence ID" value="MDT0380286.1"/>
    <property type="molecule type" value="Genomic_DNA"/>
</dbReference>
<dbReference type="InterPro" id="IPR013595">
    <property type="entry name" value="Pept_S33_TAP-like_C"/>
</dbReference>
<organism evidence="6 7">
    <name type="scientific">Streptomyces hazeniae</name>
    <dbReference type="NCBI Taxonomy" id="3075538"/>
    <lineage>
        <taxon>Bacteria</taxon>
        <taxon>Bacillati</taxon>
        <taxon>Actinomycetota</taxon>
        <taxon>Actinomycetes</taxon>
        <taxon>Kitasatosporales</taxon>
        <taxon>Streptomycetaceae</taxon>
        <taxon>Streptomyces</taxon>
    </lineage>
</organism>